<comment type="catalytic activity">
    <reaction evidence="4">
        <text>hydrogencarbonate + H(+) = CO2 + H2O</text>
        <dbReference type="Rhea" id="RHEA:10748"/>
        <dbReference type="ChEBI" id="CHEBI:15377"/>
        <dbReference type="ChEBI" id="CHEBI:15378"/>
        <dbReference type="ChEBI" id="CHEBI:16526"/>
        <dbReference type="ChEBI" id="CHEBI:17544"/>
        <dbReference type="EC" id="4.2.1.1"/>
    </reaction>
</comment>
<sequence length="323" mass="35858">MTGHRRAMGPTLSILVAIIGATLCGAPTHAAKKHWGYHETNLWSTGYPDCKGENQSPIDIKGEEYNPKLGEFKFNGYFKTQTMEFHLTNNGHTAVATLDPRPSLSTQAGGLPGVYIPHSLHFHWGGDRRTGSEHFINGKQYPLEMHLVHYHSSYPNISMAQNQPHGLAVLGVLFEVSETKNKVAEVLFSALSAIKNQHDVTTIKSFDVLSMLPADRPYFYRYQGSLTTPPCYESVVWTVFASPNYISASQMDKLRALMHEGEHGATNLINNYRPLQDIGTRKIYKSFKKLPEKMSLKGAADHVTVMWAVAAAMTVIAFAGAKH</sequence>
<name>A0ABM1EMV7_PRICU</name>
<keyword evidence="5" id="KW-0812">Transmembrane</keyword>
<dbReference type="PANTHER" id="PTHR18952:SF278">
    <property type="entry name" value="CARBONIC ANHYDRASE"/>
    <property type="match status" value="1"/>
</dbReference>
<comment type="function">
    <text evidence="4">Reversible hydration of carbon dioxide.</text>
</comment>
<dbReference type="InterPro" id="IPR018338">
    <property type="entry name" value="Carbonic_anhydrase_a-class_CS"/>
</dbReference>
<dbReference type="InterPro" id="IPR001148">
    <property type="entry name" value="CA_dom"/>
</dbReference>
<dbReference type="InterPro" id="IPR023561">
    <property type="entry name" value="Carbonic_anhydrase_a-class"/>
</dbReference>
<evidence type="ECO:0000259" key="6">
    <source>
        <dbReference type="PROSITE" id="PS51144"/>
    </source>
</evidence>
<evidence type="ECO:0000313" key="8">
    <source>
        <dbReference type="RefSeq" id="XP_014673528.1"/>
    </source>
</evidence>
<comment type="cofactor">
    <cofactor evidence="4">
        <name>Zn(2+)</name>
        <dbReference type="ChEBI" id="CHEBI:29105"/>
    </cofactor>
</comment>
<keyword evidence="4" id="KW-0456">Lyase</keyword>
<keyword evidence="3 4" id="KW-0862">Zinc</keyword>
<evidence type="ECO:0000256" key="3">
    <source>
        <dbReference type="ARBA" id="ARBA00022833"/>
    </source>
</evidence>
<keyword evidence="4" id="KW-0732">Signal</keyword>
<dbReference type="GeneID" id="106813815"/>
<keyword evidence="2 4" id="KW-0479">Metal-binding</keyword>
<evidence type="ECO:0000313" key="7">
    <source>
        <dbReference type="Proteomes" id="UP000695022"/>
    </source>
</evidence>
<dbReference type="PROSITE" id="PS51144">
    <property type="entry name" value="ALPHA_CA_2"/>
    <property type="match status" value="1"/>
</dbReference>
<dbReference type="InterPro" id="IPR036398">
    <property type="entry name" value="CA_dom_sf"/>
</dbReference>
<gene>
    <name evidence="8" type="primary">LOC106813815</name>
</gene>
<organism evidence="7 8">
    <name type="scientific">Priapulus caudatus</name>
    <name type="common">Priapulid worm</name>
    <dbReference type="NCBI Taxonomy" id="37621"/>
    <lineage>
        <taxon>Eukaryota</taxon>
        <taxon>Metazoa</taxon>
        <taxon>Ecdysozoa</taxon>
        <taxon>Scalidophora</taxon>
        <taxon>Priapulida</taxon>
        <taxon>Priapulimorpha</taxon>
        <taxon>Priapulimorphida</taxon>
        <taxon>Priapulidae</taxon>
        <taxon>Priapulus</taxon>
    </lineage>
</organism>
<keyword evidence="5" id="KW-0472">Membrane</keyword>
<dbReference type="SUPFAM" id="SSF51069">
    <property type="entry name" value="Carbonic anhydrase"/>
    <property type="match status" value="1"/>
</dbReference>
<dbReference type="PROSITE" id="PS00162">
    <property type="entry name" value="ALPHA_CA_1"/>
    <property type="match status" value="1"/>
</dbReference>
<comment type="similarity">
    <text evidence="1 4">Belongs to the alpha-carbonic anhydrase family.</text>
</comment>
<dbReference type="Gene3D" id="3.10.200.10">
    <property type="entry name" value="Alpha carbonic anhydrase"/>
    <property type="match status" value="1"/>
</dbReference>
<feature type="signal peptide" evidence="4">
    <location>
        <begin position="1"/>
        <end position="24"/>
    </location>
</feature>
<reference evidence="8" key="1">
    <citation type="submission" date="2025-08" db="UniProtKB">
        <authorList>
            <consortium name="RefSeq"/>
        </authorList>
    </citation>
    <scope>IDENTIFICATION</scope>
</reference>
<evidence type="ECO:0000256" key="1">
    <source>
        <dbReference type="ARBA" id="ARBA00010718"/>
    </source>
</evidence>
<evidence type="ECO:0000256" key="4">
    <source>
        <dbReference type="RuleBase" id="RU367011"/>
    </source>
</evidence>
<dbReference type="EC" id="4.2.1.1" evidence="4"/>
<evidence type="ECO:0000256" key="2">
    <source>
        <dbReference type="ARBA" id="ARBA00022723"/>
    </source>
</evidence>
<evidence type="ECO:0000256" key="5">
    <source>
        <dbReference type="SAM" id="Phobius"/>
    </source>
</evidence>
<accession>A0ABM1EMV7</accession>
<feature type="domain" description="Alpha-carbonic anhydrase" evidence="6">
    <location>
        <begin position="33"/>
        <end position="287"/>
    </location>
</feature>
<protein>
    <recommendedName>
        <fullName evidence="4">Carbonic anhydrase</fullName>
        <ecNumber evidence="4">4.2.1.1</ecNumber>
    </recommendedName>
</protein>
<dbReference type="Proteomes" id="UP000695022">
    <property type="component" value="Unplaced"/>
</dbReference>
<proteinExistence type="inferred from homology"/>
<feature type="transmembrane region" description="Helical" evidence="5">
    <location>
        <begin position="303"/>
        <end position="321"/>
    </location>
</feature>
<dbReference type="RefSeq" id="XP_014673528.1">
    <property type="nucleotide sequence ID" value="XM_014818042.1"/>
</dbReference>
<keyword evidence="5" id="KW-1133">Transmembrane helix</keyword>
<keyword evidence="7" id="KW-1185">Reference proteome</keyword>
<feature type="chain" id="PRO_5044967805" description="Carbonic anhydrase" evidence="4">
    <location>
        <begin position="25"/>
        <end position="323"/>
    </location>
</feature>
<dbReference type="Pfam" id="PF00194">
    <property type="entry name" value="Carb_anhydrase"/>
    <property type="match status" value="1"/>
</dbReference>
<dbReference type="SMART" id="SM01057">
    <property type="entry name" value="Carb_anhydrase"/>
    <property type="match status" value="1"/>
</dbReference>
<dbReference type="CDD" id="cd00326">
    <property type="entry name" value="alpha_CA"/>
    <property type="match status" value="1"/>
</dbReference>
<dbReference type="PANTHER" id="PTHR18952">
    <property type="entry name" value="CARBONIC ANHYDRASE"/>
    <property type="match status" value="1"/>
</dbReference>